<gene>
    <name evidence="9" type="ORF">VNI00_010540</name>
</gene>
<evidence type="ECO:0000256" key="6">
    <source>
        <dbReference type="ARBA" id="ARBA00023136"/>
    </source>
</evidence>
<evidence type="ECO:0000256" key="4">
    <source>
        <dbReference type="ARBA" id="ARBA00022824"/>
    </source>
</evidence>
<feature type="transmembrane region" description="Helical" evidence="7">
    <location>
        <begin position="21"/>
        <end position="37"/>
    </location>
</feature>
<protein>
    <recommendedName>
        <fullName evidence="7">Derlin</fullName>
    </recommendedName>
</protein>
<comment type="caution">
    <text evidence="7">Lacks conserved residue(s) required for the propagation of feature annotation.</text>
</comment>
<keyword evidence="10" id="KW-1185">Reference proteome</keyword>
<evidence type="ECO:0000256" key="1">
    <source>
        <dbReference type="ARBA" id="ARBA00004477"/>
    </source>
</evidence>
<dbReference type="Proteomes" id="UP001383192">
    <property type="component" value="Unassembled WGS sequence"/>
</dbReference>
<evidence type="ECO:0000256" key="3">
    <source>
        <dbReference type="ARBA" id="ARBA00022692"/>
    </source>
</evidence>
<reference evidence="9 10" key="1">
    <citation type="submission" date="2024-01" db="EMBL/GenBank/DDBJ databases">
        <title>A draft genome for a cacao thread blight-causing isolate of Paramarasmius palmivorus.</title>
        <authorList>
            <person name="Baruah I.K."/>
            <person name="Bukari Y."/>
            <person name="Amoako-Attah I."/>
            <person name="Meinhardt L.W."/>
            <person name="Bailey B.A."/>
            <person name="Cohen S.P."/>
        </authorList>
    </citation>
    <scope>NUCLEOTIDE SEQUENCE [LARGE SCALE GENOMIC DNA]</scope>
    <source>
        <strain evidence="9 10">GH-12</strain>
    </source>
</reference>
<feature type="compositionally biased region" description="Gly residues" evidence="8">
    <location>
        <begin position="166"/>
        <end position="181"/>
    </location>
</feature>
<keyword evidence="4 7" id="KW-0256">Endoplasmic reticulum</keyword>
<dbReference type="Pfam" id="PF04511">
    <property type="entry name" value="DER1"/>
    <property type="match status" value="1"/>
</dbReference>
<dbReference type="InterPro" id="IPR007599">
    <property type="entry name" value="DER1"/>
</dbReference>
<name>A0AAW0CLC8_9AGAR</name>
<keyword evidence="5 7" id="KW-1133">Transmembrane helix</keyword>
<keyword evidence="3 7" id="KW-0812">Transmembrane</keyword>
<feature type="compositionally biased region" description="Gly residues" evidence="8">
    <location>
        <begin position="140"/>
        <end position="149"/>
    </location>
</feature>
<proteinExistence type="inferred from homology"/>
<comment type="caution">
    <text evidence="9">The sequence shown here is derived from an EMBL/GenBank/DDBJ whole genome shotgun (WGS) entry which is preliminary data.</text>
</comment>
<dbReference type="GO" id="GO:0006950">
    <property type="term" value="P:response to stress"/>
    <property type="evidence" value="ECO:0007669"/>
    <property type="project" value="UniProtKB-ARBA"/>
</dbReference>
<evidence type="ECO:0000256" key="2">
    <source>
        <dbReference type="ARBA" id="ARBA00008917"/>
    </source>
</evidence>
<comment type="subcellular location">
    <subcellularLocation>
        <location evidence="1 7">Endoplasmic reticulum membrane</location>
        <topology evidence="1 7">Multi-pass membrane protein</topology>
    </subcellularLocation>
</comment>
<dbReference type="EMBL" id="JAYKXP010000042">
    <property type="protein sequence ID" value="KAK7038906.1"/>
    <property type="molecule type" value="Genomic_DNA"/>
</dbReference>
<accession>A0AAW0CLC8</accession>
<evidence type="ECO:0000313" key="9">
    <source>
        <dbReference type="EMBL" id="KAK7038906.1"/>
    </source>
</evidence>
<organism evidence="9 10">
    <name type="scientific">Paramarasmius palmivorus</name>
    <dbReference type="NCBI Taxonomy" id="297713"/>
    <lineage>
        <taxon>Eukaryota</taxon>
        <taxon>Fungi</taxon>
        <taxon>Dikarya</taxon>
        <taxon>Basidiomycota</taxon>
        <taxon>Agaricomycotina</taxon>
        <taxon>Agaricomycetes</taxon>
        <taxon>Agaricomycetidae</taxon>
        <taxon>Agaricales</taxon>
        <taxon>Marasmiineae</taxon>
        <taxon>Marasmiaceae</taxon>
        <taxon>Paramarasmius</taxon>
    </lineage>
</organism>
<dbReference type="GO" id="GO:0005789">
    <property type="term" value="C:endoplasmic reticulum membrane"/>
    <property type="evidence" value="ECO:0007669"/>
    <property type="project" value="UniProtKB-SubCell"/>
</dbReference>
<evidence type="ECO:0000256" key="5">
    <source>
        <dbReference type="ARBA" id="ARBA00022989"/>
    </source>
</evidence>
<comment type="similarity">
    <text evidence="2 7">Belongs to the derlin family.</text>
</comment>
<dbReference type="AlphaFoldDB" id="A0AAW0CLC8"/>
<evidence type="ECO:0000256" key="7">
    <source>
        <dbReference type="RuleBase" id="RU363059"/>
    </source>
</evidence>
<keyword evidence="6 7" id="KW-0472">Membrane</keyword>
<sequence length="181" mass="19068">MLYRSADQLESGPYARKSGDLAWQLFLSAGAIIAASYPVNTMVFLRPFMLCIIYLSSALAPPGSQTSFFGMITFPVKYYPYVMLGLDLLTGGPGAAAQSLPGAVVGHLWWWGVWQTRALEELGKAPKWLAAWFGDRSGSLGEGSSGSTGTGVHVVPPRSRAQPAAGGSGSFRGAGHRLGSG</sequence>
<evidence type="ECO:0000256" key="8">
    <source>
        <dbReference type="SAM" id="MobiDB-lite"/>
    </source>
</evidence>
<comment type="function">
    <text evidence="7">May be involved in the degradation of misfolded endoplasmic reticulum (ER) luminal proteins.</text>
</comment>
<evidence type="ECO:0000313" key="10">
    <source>
        <dbReference type="Proteomes" id="UP001383192"/>
    </source>
</evidence>
<feature type="region of interest" description="Disordered" evidence="8">
    <location>
        <begin position="140"/>
        <end position="181"/>
    </location>
</feature>
<dbReference type="PANTHER" id="PTHR11009">
    <property type="entry name" value="DER1-LIKE PROTEIN, DERLIN"/>
    <property type="match status" value="1"/>
</dbReference>